<dbReference type="Proteomes" id="UP001501222">
    <property type="component" value="Unassembled WGS sequence"/>
</dbReference>
<organism evidence="3 4">
    <name type="scientific">Kribbella ginsengisoli</name>
    <dbReference type="NCBI Taxonomy" id="363865"/>
    <lineage>
        <taxon>Bacteria</taxon>
        <taxon>Bacillati</taxon>
        <taxon>Actinomycetota</taxon>
        <taxon>Actinomycetes</taxon>
        <taxon>Propionibacteriales</taxon>
        <taxon>Kribbellaceae</taxon>
        <taxon>Kribbella</taxon>
    </lineage>
</organism>
<keyword evidence="4" id="KW-1185">Reference proteome</keyword>
<evidence type="ECO:0000256" key="1">
    <source>
        <dbReference type="SAM" id="Coils"/>
    </source>
</evidence>
<keyword evidence="1" id="KW-0175">Coiled coil</keyword>
<evidence type="ECO:0000313" key="3">
    <source>
        <dbReference type="EMBL" id="GAA3590682.1"/>
    </source>
</evidence>
<feature type="signal peptide" evidence="2">
    <location>
        <begin position="1"/>
        <end position="23"/>
    </location>
</feature>
<proteinExistence type="predicted"/>
<evidence type="ECO:0000256" key="2">
    <source>
        <dbReference type="SAM" id="SignalP"/>
    </source>
</evidence>
<keyword evidence="2" id="KW-0732">Signal</keyword>
<evidence type="ECO:0008006" key="5">
    <source>
        <dbReference type="Google" id="ProtNLM"/>
    </source>
</evidence>
<feature type="chain" id="PRO_5047043481" description="Secreted protein" evidence="2">
    <location>
        <begin position="24"/>
        <end position="106"/>
    </location>
</feature>
<reference evidence="4" key="1">
    <citation type="journal article" date="2019" name="Int. J. Syst. Evol. Microbiol.">
        <title>The Global Catalogue of Microorganisms (GCM) 10K type strain sequencing project: providing services to taxonomists for standard genome sequencing and annotation.</title>
        <authorList>
            <consortium name="The Broad Institute Genomics Platform"/>
            <consortium name="The Broad Institute Genome Sequencing Center for Infectious Disease"/>
            <person name="Wu L."/>
            <person name="Ma J."/>
        </authorList>
    </citation>
    <scope>NUCLEOTIDE SEQUENCE [LARGE SCALE GENOMIC DNA]</scope>
    <source>
        <strain evidence="4">JCM 16928</strain>
    </source>
</reference>
<protein>
    <recommendedName>
        <fullName evidence="5">Secreted protein</fullName>
    </recommendedName>
</protein>
<feature type="coiled-coil region" evidence="1">
    <location>
        <begin position="54"/>
        <end position="88"/>
    </location>
</feature>
<gene>
    <name evidence="3" type="ORF">GCM10022235_72480</name>
</gene>
<comment type="caution">
    <text evidence="3">The sequence shown here is derived from an EMBL/GenBank/DDBJ whole genome shotgun (WGS) entry which is preliminary data.</text>
</comment>
<dbReference type="EMBL" id="BAABAA010000015">
    <property type="protein sequence ID" value="GAA3590682.1"/>
    <property type="molecule type" value="Genomic_DNA"/>
</dbReference>
<evidence type="ECO:0000313" key="4">
    <source>
        <dbReference type="Proteomes" id="UP001501222"/>
    </source>
</evidence>
<name>A0ABP6YWU5_9ACTN</name>
<sequence length="106" mass="11485">MRVAVRPLLCAAVRLLLSVSTFAPLSHPPSAVRTWDPGAAFIVCHCACGDSGSLVSARDRLASVRDRLASARDRLASARDRLACARDRFVSVRDRLSRVVFGEFCG</sequence>
<accession>A0ABP6YWU5</accession>